<keyword evidence="6" id="KW-0963">Cytoplasm</keyword>
<comment type="subcellular location">
    <subcellularLocation>
        <location evidence="2">Cytoplasm</location>
    </subcellularLocation>
    <subcellularLocation>
        <location evidence="1">Nucleus</location>
    </subcellularLocation>
</comment>
<dbReference type="GO" id="GO:0005634">
    <property type="term" value="C:nucleus"/>
    <property type="evidence" value="ECO:0007669"/>
    <property type="project" value="UniProtKB-SubCell"/>
</dbReference>
<evidence type="ECO:0000256" key="8">
    <source>
        <dbReference type="ARBA" id="ARBA00022759"/>
    </source>
</evidence>
<feature type="binding site" evidence="16">
    <location>
        <position position="154"/>
    </location>
    <ligand>
        <name>Mg(2+)</name>
        <dbReference type="ChEBI" id="CHEBI:18420"/>
    </ligand>
</feature>
<dbReference type="Proteomes" id="UP001566132">
    <property type="component" value="Unassembled WGS sequence"/>
</dbReference>
<evidence type="ECO:0000256" key="2">
    <source>
        <dbReference type="ARBA" id="ARBA00004496"/>
    </source>
</evidence>
<comment type="function">
    <text evidence="14">Exhibits both single-stranded and double-stranded endoribonuclease activity. May act as an activator of RNA-induced silencing complex (RISC) by facilitating endonucleolytic cleavage of the siRNA passenger strand.</text>
</comment>
<proteinExistence type="inferred from homology"/>
<keyword evidence="11" id="KW-0238">DNA-binding</keyword>
<evidence type="ECO:0000256" key="3">
    <source>
        <dbReference type="ARBA" id="ARBA00005902"/>
    </source>
</evidence>
<sequence>MSEPQKIVITDIFSPFQEYINAEQEVREVIKNIIKDVEKSLREMLITLQVIHSEINCELIHNAILKTREQFEEIRKGFDALDKVVPPSQYYRYNDHWRFATQKLCFVAALIVFLEKGVLIDQITAAEILGLHQKENVHLNLEDYLMGLLILATELARFAVNAVTLGDYNRPLQISKFVAELNAGFRLLNLKNDSLRKRFDALKYDVKKIEEVVYDLSIRGLISTNQNAEQATGVTKNE</sequence>
<comment type="function">
    <text evidence="13">DNA-binding protein that specifically recognizes consensus sequences at the breakpoint junctions in chromosomal translocations, mostly involving immunoglobulin (Ig)/T-cell receptor gene segments. Seems to recognize single-stranded DNA ends generated by staggered breaks occurring at recombination hot spots.</text>
</comment>
<dbReference type="GO" id="GO:0004519">
    <property type="term" value="F:endonuclease activity"/>
    <property type="evidence" value="ECO:0007669"/>
    <property type="project" value="UniProtKB-KW"/>
</dbReference>
<dbReference type="Gene3D" id="1.20.58.200">
    <property type="entry name" value="Translin, domain 2"/>
    <property type="match status" value="1"/>
</dbReference>
<dbReference type="InterPro" id="IPR033956">
    <property type="entry name" value="Translin"/>
</dbReference>
<evidence type="ECO:0000256" key="10">
    <source>
        <dbReference type="ARBA" id="ARBA00022884"/>
    </source>
</evidence>
<comment type="caution">
    <text evidence="17">The sequence shown here is derived from an EMBL/GenBank/DDBJ whole genome shotgun (WGS) entry which is preliminary data.</text>
</comment>
<evidence type="ECO:0000256" key="12">
    <source>
        <dbReference type="ARBA" id="ARBA00023242"/>
    </source>
</evidence>
<dbReference type="GO" id="GO:0003677">
    <property type="term" value="F:DNA binding"/>
    <property type="evidence" value="ECO:0007669"/>
    <property type="project" value="UniProtKB-KW"/>
</dbReference>
<evidence type="ECO:0000256" key="9">
    <source>
        <dbReference type="ARBA" id="ARBA00022801"/>
    </source>
</evidence>
<comment type="subunit">
    <text evidence="4">Ring-shaped heterooctamer of six TSN and two TSNAX subunits, DNA/RNA binding occurs inside the ring.</text>
</comment>
<evidence type="ECO:0000313" key="17">
    <source>
        <dbReference type="EMBL" id="KAL1502163.1"/>
    </source>
</evidence>
<dbReference type="FunFam" id="1.20.58.200:FF:000002">
    <property type="entry name" value="Putative translin"/>
    <property type="match status" value="1"/>
</dbReference>
<keyword evidence="7" id="KW-0540">Nuclease</keyword>
<keyword evidence="18" id="KW-1185">Reference proteome</keyword>
<dbReference type="GO" id="GO:0005737">
    <property type="term" value="C:cytoplasm"/>
    <property type="evidence" value="ECO:0007669"/>
    <property type="project" value="UniProtKB-SubCell"/>
</dbReference>
<keyword evidence="16" id="KW-0479">Metal-binding</keyword>
<evidence type="ECO:0000313" key="18">
    <source>
        <dbReference type="Proteomes" id="UP001566132"/>
    </source>
</evidence>
<accession>A0ABD1EU88</accession>
<dbReference type="Pfam" id="PF01997">
    <property type="entry name" value="Translin"/>
    <property type="match status" value="1"/>
</dbReference>
<dbReference type="AlphaFoldDB" id="A0ABD1EU88"/>
<gene>
    <name evidence="17" type="ORF">ABEB36_007349</name>
</gene>
<dbReference type="InterPro" id="IPR036081">
    <property type="entry name" value="Translin_sf"/>
</dbReference>
<comment type="similarity">
    <text evidence="3">Belongs to the translin family.</text>
</comment>
<evidence type="ECO:0000256" key="11">
    <source>
        <dbReference type="ARBA" id="ARBA00023125"/>
    </source>
</evidence>
<dbReference type="PANTHER" id="PTHR10741">
    <property type="entry name" value="TRANSLIN AND TRANSLIN ASSOCIATED PROTEIN X"/>
    <property type="match status" value="1"/>
</dbReference>
<protein>
    <recommendedName>
        <fullName evidence="5">Translin</fullName>
    </recommendedName>
    <alternativeName>
        <fullName evidence="15">Component 3 of promoter of RISC</fullName>
    </alternativeName>
</protein>
<keyword evidence="10" id="KW-0694">RNA-binding</keyword>
<evidence type="ECO:0000256" key="7">
    <source>
        <dbReference type="ARBA" id="ARBA00022722"/>
    </source>
</evidence>
<dbReference type="GO" id="GO:0003723">
    <property type="term" value="F:RNA binding"/>
    <property type="evidence" value="ECO:0007669"/>
    <property type="project" value="UniProtKB-KW"/>
</dbReference>
<evidence type="ECO:0000256" key="6">
    <source>
        <dbReference type="ARBA" id="ARBA00022490"/>
    </source>
</evidence>
<evidence type="ECO:0000256" key="13">
    <source>
        <dbReference type="ARBA" id="ARBA00025374"/>
    </source>
</evidence>
<dbReference type="Gene3D" id="1.20.58.190">
    <property type="entry name" value="Translin, domain 1"/>
    <property type="match status" value="1"/>
</dbReference>
<dbReference type="CDD" id="cd14819">
    <property type="entry name" value="Translin"/>
    <property type="match status" value="1"/>
</dbReference>
<dbReference type="InterPro" id="IPR016069">
    <property type="entry name" value="Translin_C"/>
</dbReference>
<dbReference type="GO" id="GO:0016787">
    <property type="term" value="F:hydrolase activity"/>
    <property type="evidence" value="ECO:0007669"/>
    <property type="project" value="UniProtKB-KW"/>
</dbReference>
<evidence type="ECO:0000256" key="16">
    <source>
        <dbReference type="PIRSR" id="PIRSR602848-1"/>
    </source>
</evidence>
<reference evidence="17 18" key="1">
    <citation type="submission" date="2024-05" db="EMBL/GenBank/DDBJ databases">
        <title>Genetic variation in Jamaican populations of the coffee berry borer (Hypothenemus hampei).</title>
        <authorList>
            <person name="Errbii M."/>
            <person name="Myrie A."/>
        </authorList>
    </citation>
    <scope>NUCLEOTIDE SEQUENCE [LARGE SCALE GENOMIC DNA]</scope>
    <source>
        <strain evidence="17">JA-Hopewell-2020-01-JO</strain>
        <tissue evidence="17">Whole body</tissue>
    </source>
</reference>
<keyword evidence="8" id="KW-0255">Endonuclease</keyword>
<name>A0ABD1EU88_HYPHA</name>
<dbReference type="EMBL" id="JBDJPC010000005">
    <property type="protein sequence ID" value="KAL1502163.1"/>
    <property type="molecule type" value="Genomic_DNA"/>
</dbReference>
<evidence type="ECO:0000256" key="15">
    <source>
        <dbReference type="ARBA" id="ARBA00030513"/>
    </source>
</evidence>
<organism evidence="17 18">
    <name type="scientific">Hypothenemus hampei</name>
    <name type="common">Coffee berry borer</name>
    <dbReference type="NCBI Taxonomy" id="57062"/>
    <lineage>
        <taxon>Eukaryota</taxon>
        <taxon>Metazoa</taxon>
        <taxon>Ecdysozoa</taxon>
        <taxon>Arthropoda</taxon>
        <taxon>Hexapoda</taxon>
        <taxon>Insecta</taxon>
        <taxon>Pterygota</taxon>
        <taxon>Neoptera</taxon>
        <taxon>Endopterygota</taxon>
        <taxon>Coleoptera</taxon>
        <taxon>Polyphaga</taxon>
        <taxon>Cucujiformia</taxon>
        <taxon>Curculionidae</taxon>
        <taxon>Scolytinae</taxon>
        <taxon>Hypothenemus</taxon>
    </lineage>
</organism>
<dbReference type="SUPFAM" id="SSF74784">
    <property type="entry name" value="Translin"/>
    <property type="match status" value="1"/>
</dbReference>
<keyword evidence="9" id="KW-0378">Hydrolase</keyword>
<dbReference type="InterPro" id="IPR002848">
    <property type="entry name" value="Translin_fam"/>
</dbReference>
<evidence type="ECO:0000256" key="4">
    <source>
        <dbReference type="ARBA" id="ARBA00011685"/>
    </source>
</evidence>
<evidence type="ECO:0000256" key="1">
    <source>
        <dbReference type="ARBA" id="ARBA00004123"/>
    </source>
</evidence>
<dbReference type="InterPro" id="IPR016068">
    <property type="entry name" value="Translin_N"/>
</dbReference>
<evidence type="ECO:0000256" key="14">
    <source>
        <dbReference type="ARBA" id="ARBA00025410"/>
    </source>
</evidence>
<keyword evidence="12" id="KW-0539">Nucleus</keyword>
<dbReference type="FunFam" id="1.20.58.190:FF:000001">
    <property type="entry name" value="Translin"/>
    <property type="match status" value="1"/>
</dbReference>
<keyword evidence="16" id="KW-0460">Magnesium</keyword>
<evidence type="ECO:0000256" key="5">
    <source>
        <dbReference type="ARBA" id="ARBA00022196"/>
    </source>
</evidence>